<organism evidence="3 4">
    <name type="scientific">Nocardioides deserti</name>
    <dbReference type="NCBI Taxonomy" id="1588644"/>
    <lineage>
        <taxon>Bacteria</taxon>
        <taxon>Bacillati</taxon>
        <taxon>Actinomycetota</taxon>
        <taxon>Actinomycetes</taxon>
        <taxon>Propionibacteriales</taxon>
        <taxon>Nocardioidaceae</taxon>
        <taxon>Nocardioides</taxon>
    </lineage>
</organism>
<dbReference type="InterPro" id="IPR029016">
    <property type="entry name" value="GAF-like_dom_sf"/>
</dbReference>
<evidence type="ECO:0000259" key="2">
    <source>
        <dbReference type="Pfam" id="PF13581"/>
    </source>
</evidence>
<dbReference type="GO" id="GO:0005524">
    <property type="term" value="F:ATP binding"/>
    <property type="evidence" value="ECO:0007669"/>
    <property type="project" value="UniProtKB-KW"/>
</dbReference>
<proteinExistence type="predicted"/>
<protein>
    <submittedName>
        <fullName evidence="3">ATP-binding protein</fullName>
    </submittedName>
</protein>
<dbReference type="Gene3D" id="3.30.450.40">
    <property type="match status" value="1"/>
</dbReference>
<keyword evidence="1" id="KW-0723">Serine/threonine-protein kinase</keyword>
<dbReference type="EMBL" id="JACMYC010000007">
    <property type="protein sequence ID" value="MBC2961251.1"/>
    <property type="molecule type" value="Genomic_DNA"/>
</dbReference>
<sequence length="342" mass="35678">MQGDVGTSSVPGVGLGAATGPMPMLDPFLQDAHDVDQVTRAVLAVVAGGPSVLRAALALSEGGGRRLRFVDSARAADQADLDWCHIDAYDDVPLTAVVRTGEAVCGGVDGFSGRYADFLQDLRDRGVAALAALPLPGTGSPIGGLLVYLDDRSALDDRRIATLTSIARRASDAVRRVRLVSGRQGSDAVPQEPAVPEGALTTSVLLEGNPRATGAARRFLREHLRAWGIDDEAVDDAQLCLSEIVTNAVVHAGTASELRVVLDHGVLTVTVRDLGGMGKPSAGEAHPSEDLDPLRVYGRGLQLVDALADRWGSERDAIGTTVWFALERAGQPAEATEAVTAG</sequence>
<keyword evidence="1" id="KW-0418">Kinase</keyword>
<keyword evidence="3" id="KW-0547">Nucleotide-binding</keyword>
<dbReference type="CDD" id="cd16936">
    <property type="entry name" value="HATPase_RsbW-like"/>
    <property type="match status" value="1"/>
</dbReference>
<keyword evidence="4" id="KW-1185">Reference proteome</keyword>
<dbReference type="SUPFAM" id="SSF55874">
    <property type="entry name" value="ATPase domain of HSP90 chaperone/DNA topoisomerase II/histidine kinase"/>
    <property type="match status" value="1"/>
</dbReference>
<dbReference type="InterPro" id="IPR050267">
    <property type="entry name" value="Anti-sigma-factor_SerPK"/>
</dbReference>
<evidence type="ECO:0000256" key="1">
    <source>
        <dbReference type="ARBA" id="ARBA00022527"/>
    </source>
</evidence>
<dbReference type="PANTHER" id="PTHR35526">
    <property type="entry name" value="ANTI-SIGMA-F FACTOR RSBW-RELATED"/>
    <property type="match status" value="1"/>
</dbReference>
<keyword evidence="1" id="KW-0808">Transferase</keyword>
<keyword evidence="3" id="KW-0067">ATP-binding</keyword>
<evidence type="ECO:0000313" key="3">
    <source>
        <dbReference type="EMBL" id="MBC2961251.1"/>
    </source>
</evidence>
<dbReference type="PANTHER" id="PTHR35526:SF3">
    <property type="entry name" value="ANTI-SIGMA-F FACTOR RSBW"/>
    <property type="match status" value="1"/>
</dbReference>
<dbReference type="SUPFAM" id="SSF55781">
    <property type="entry name" value="GAF domain-like"/>
    <property type="match status" value="1"/>
</dbReference>
<accession>A0ABR6U9X2</accession>
<reference evidence="3 4" key="1">
    <citation type="submission" date="2020-08" db="EMBL/GenBank/DDBJ databases">
        <title>novel species in genus Nocardioides.</title>
        <authorList>
            <person name="Zhang G."/>
        </authorList>
    </citation>
    <scope>NUCLEOTIDE SEQUENCE [LARGE SCALE GENOMIC DNA]</scope>
    <source>
        <strain evidence="3 4">SC8A-24</strain>
    </source>
</reference>
<dbReference type="Proteomes" id="UP000604001">
    <property type="component" value="Unassembled WGS sequence"/>
</dbReference>
<name>A0ABR6U9X2_9ACTN</name>
<feature type="domain" description="Histidine kinase/HSP90-like ATPase" evidence="2">
    <location>
        <begin position="209"/>
        <end position="324"/>
    </location>
</feature>
<dbReference type="InterPro" id="IPR003594">
    <property type="entry name" value="HATPase_dom"/>
</dbReference>
<dbReference type="RefSeq" id="WP_186346475.1">
    <property type="nucleotide sequence ID" value="NZ_BMMR01000001.1"/>
</dbReference>
<dbReference type="Gene3D" id="3.30.565.10">
    <property type="entry name" value="Histidine kinase-like ATPase, C-terminal domain"/>
    <property type="match status" value="1"/>
</dbReference>
<comment type="caution">
    <text evidence="3">The sequence shown here is derived from an EMBL/GenBank/DDBJ whole genome shotgun (WGS) entry which is preliminary data.</text>
</comment>
<dbReference type="Pfam" id="PF13581">
    <property type="entry name" value="HATPase_c_2"/>
    <property type="match status" value="1"/>
</dbReference>
<gene>
    <name evidence="3" type="ORF">H7344_13180</name>
</gene>
<evidence type="ECO:0000313" key="4">
    <source>
        <dbReference type="Proteomes" id="UP000604001"/>
    </source>
</evidence>
<dbReference type="InterPro" id="IPR036890">
    <property type="entry name" value="HATPase_C_sf"/>
</dbReference>